<dbReference type="Proteomes" id="UP001159042">
    <property type="component" value="Unassembled WGS sequence"/>
</dbReference>
<accession>A0AAV8VJM1</accession>
<dbReference type="Gene3D" id="3.90.1600.10">
    <property type="entry name" value="Palm domain of DNA polymerase"/>
    <property type="match status" value="1"/>
</dbReference>
<dbReference type="SUPFAM" id="SSF56672">
    <property type="entry name" value="DNA/RNA polymerases"/>
    <property type="match status" value="1"/>
</dbReference>
<keyword evidence="2" id="KW-1185">Reference proteome</keyword>
<dbReference type="InterPro" id="IPR043502">
    <property type="entry name" value="DNA/RNA_pol_sf"/>
</dbReference>
<dbReference type="PANTHER" id="PTHR31511">
    <property type="entry name" value="PROTEIN CBG23764"/>
    <property type="match status" value="1"/>
</dbReference>
<comment type="caution">
    <text evidence="1">The sequence shown here is derived from an EMBL/GenBank/DDBJ whole genome shotgun (WGS) entry which is preliminary data.</text>
</comment>
<dbReference type="EMBL" id="JANEYG010000073">
    <property type="protein sequence ID" value="KAJ8914394.1"/>
    <property type="molecule type" value="Genomic_DNA"/>
</dbReference>
<gene>
    <name evidence="1" type="ORF">NQ315_017484</name>
</gene>
<dbReference type="GO" id="GO:0071897">
    <property type="term" value="P:DNA biosynthetic process"/>
    <property type="evidence" value="ECO:0007669"/>
    <property type="project" value="UniProtKB-ARBA"/>
</dbReference>
<evidence type="ECO:0000313" key="1">
    <source>
        <dbReference type="EMBL" id="KAJ8914394.1"/>
    </source>
</evidence>
<evidence type="ECO:0008006" key="3">
    <source>
        <dbReference type="Google" id="ProtNLM"/>
    </source>
</evidence>
<protein>
    <recommendedName>
        <fullName evidence="3">DNA-directed DNA polymerase</fullName>
    </recommendedName>
</protein>
<reference evidence="1 2" key="1">
    <citation type="journal article" date="2023" name="Insect Mol. Biol.">
        <title>Genome sequencing provides insights into the evolution of gene families encoding plant cell wall-degrading enzymes in longhorned beetles.</title>
        <authorList>
            <person name="Shin N.R."/>
            <person name="Okamura Y."/>
            <person name="Kirsch R."/>
            <person name="Pauchet Y."/>
        </authorList>
    </citation>
    <scope>NUCLEOTIDE SEQUENCE [LARGE SCALE GENOMIC DNA]</scope>
    <source>
        <strain evidence="1">EAD_L_NR</strain>
    </source>
</reference>
<organism evidence="1 2">
    <name type="scientific">Exocentrus adspersus</name>
    <dbReference type="NCBI Taxonomy" id="1586481"/>
    <lineage>
        <taxon>Eukaryota</taxon>
        <taxon>Metazoa</taxon>
        <taxon>Ecdysozoa</taxon>
        <taxon>Arthropoda</taxon>
        <taxon>Hexapoda</taxon>
        <taxon>Insecta</taxon>
        <taxon>Pterygota</taxon>
        <taxon>Neoptera</taxon>
        <taxon>Endopterygota</taxon>
        <taxon>Coleoptera</taxon>
        <taxon>Polyphaga</taxon>
        <taxon>Cucujiformia</taxon>
        <taxon>Chrysomeloidea</taxon>
        <taxon>Cerambycidae</taxon>
        <taxon>Lamiinae</taxon>
        <taxon>Acanthocinini</taxon>
        <taxon>Exocentrus</taxon>
    </lineage>
</organism>
<proteinExistence type="predicted"/>
<dbReference type="InterPro" id="IPR023211">
    <property type="entry name" value="DNA_pol_palm_dom_sf"/>
</dbReference>
<sequence>MVAIELNKTHLVFNKPLYIGMAILDISKTCVYKFHYDYMLNKFGIDACKLLYTDTDSLIYEIKCEDAYQERLYAPDNPYDLPRVNKKVIGLMKDENANRPMTHFIGLRSKQYTFQVQKTDHETKCFKQAKGIKSNTYLVKNKILLMTI</sequence>
<name>A0AAV8VJM1_9CUCU</name>
<dbReference type="AlphaFoldDB" id="A0AAV8VJM1"/>
<dbReference type="PANTHER" id="PTHR31511:SF12">
    <property type="entry name" value="RHO TERMINATION FACTOR N-TERMINAL DOMAIN-CONTAINING PROTEIN"/>
    <property type="match status" value="1"/>
</dbReference>
<evidence type="ECO:0000313" key="2">
    <source>
        <dbReference type="Proteomes" id="UP001159042"/>
    </source>
</evidence>